<feature type="transmembrane region" description="Helical" evidence="6">
    <location>
        <begin position="256"/>
        <end position="280"/>
    </location>
</feature>
<keyword evidence="2" id="KW-1003">Cell membrane</keyword>
<feature type="transmembrane region" description="Helical" evidence="6">
    <location>
        <begin position="365"/>
        <end position="384"/>
    </location>
</feature>
<keyword evidence="4 6" id="KW-1133">Transmembrane helix</keyword>
<feature type="transmembrane region" description="Helical" evidence="6">
    <location>
        <begin position="158"/>
        <end position="182"/>
    </location>
</feature>
<sequence length="485" mass="55360">MMRFLQNIFTRYEKISAPVKASVWFTVCGIIQRGISLFSTPIFTRLLTPEQYGVFSVYNSWYDIISIFATLNIFYGAYNNAMTKFQDDRNRITSSMQGLTTILTVILFIVYTIASDFWNGILNLSSLYVYAMFAEMLFLPAYNFWAASERYDYKYKRLVIMTVVIAAGSPLLGIIAVINTSYKAQARILSYVFVQVCVGLAFYIYNLYKGKSFFNKKYWKYALILNIPLLPHYLSSTVLNQADRIMINNMIGSGEAAIYSVAYSVASIMTIVTTAIKNTFTPFMYKSLKNQSYGKLRTTSNLLIVLVGGFTLIAMVMGPEVIYFFASSAYHDAIWVIPPVACAVFFKFLYPMFSTVEFYYEKTGFILAASCAGAIINIILNYYFINLYGYYAAGYTTLACYILYSTGHFLFQKFIFRKYGNTGNNLFDIKFIILFSVLLLLLMVGITFLYSYTWPRYIILLTLGIILVVKRSAIMRLLSAMKGSE</sequence>
<feature type="transmembrane region" description="Helical" evidence="6">
    <location>
        <begin position="332"/>
        <end position="353"/>
    </location>
</feature>
<feature type="transmembrane region" description="Helical" evidence="6">
    <location>
        <begin position="60"/>
        <end position="78"/>
    </location>
</feature>
<evidence type="ECO:0000313" key="7">
    <source>
        <dbReference type="EMBL" id="MBU9735540.1"/>
    </source>
</evidence>
<name>A0A949NH34_9FIRM</name>
<evidence type="ECO:0000256" key="2">
    <source>
        <dbReference type="ARBA" id="ARBA00022475"/>
    </source>
</evidence>
<feature type="transmembrane region" description="Helical" evidence="6">
    <location>
        <begin position="188"/>
        <end position="206"/>
    </location>
</feature>
<feature type="transmembrane region" description="Helical" evidence="6">
    <location>
        <begin position="301"/>
        <end position="326"/>
    </location>
</feature>
<feature type="transmembrane region" description="Helical" evidence="6">
    <location>
        <begin position="127"/>
        <end position="146"/>
    </location>
</feature>
<feature type="transmembrane region" description="Helical" evidence="6">
    <location>
        <begin position="431"/>
        <end position="451"/>
    </location>
</feature>
<keyword evidence="5 6" id="KW-0472">Membrane</keyword>
<feature type="transmembrane region" description="Helical" evidence="6">
    <location>
        <begin position="218"/>
        <end position="236"/>
    </location>
</feature>
<gene>
    <name evidence="7" type="ORF">KTH89_03260</name>
</gene>
<reference evidence="7" key="1">
    <citation type="submission" date="2021-06" db="EMBL/GenBank/DDBJ databases">
        <title>Description of novel taxa of the family Lachnospiraceae.</title>
        <authorList>
            <person name="Chaplin A.V."/>
            <person name="Sokolova S.R."/>
            <person name="Pikina A.P."/>
            <person name="Korzhanova M."/>
            <person name="Belova V."/>
            <person name="Korostin D."/>
            <person name="Efimov B.A."/>
        </authorList>
    </citation>
    <scope>NUCLEOTIDE SEQUENCE</scope>
    <source>
        <strain evidence="7">ASD5720</strain>
    </source>
</reference>
<feature type="transmembrane region" description="Helical" evidence="6">
    <location>
        <begin position="457"/>
        <end position="478"/>
    </location>
</feature>
<comment type="subcellular location">
    <subcellularLocation>
        <location evidence="1">Cell membrane</location>
        <topology evidence="1">Multi-pass membrane protein</topology>
    </subcellularLocation>
</comment>
<dbReference type="GO" id="GO:0005886">
    <property type="term" value="C:plasma membrane"/>
    <property type="evidence" value="ECO:0007669"/>
    <property type="project" value="UniProtKB-SubCell"/>
</dbReference>
<dbReference type="InterPro" id="IPR002797">
    <property type="entry name" value="Polysacc_synth"/>
</dbReference>
<dbReference type="Pfam" id="PF01943">
    <property type="entry name" value="Polysacc_synt"/>
    <property type="match status" value="1"/>
</dbReference>
<evidence type="ECO:0000313" key="8">
    <source>
        <dbReference type="Proteomes" id="UP000712157"/>
    </source>
</evidence>
<evidence type="ECO:0000256" key="3">
    <source>
        <dbReference type="ARBA" id="ARBA00022692"/>
    </source>
</evidence>
<feature type="transmembrane region" description="Helical" evidence="6">
    <location>
        <begin position="21"/>
        <end position="40"/>
    </location>
</feature>
<protein>
    <submittedName>
        <fullName evidence="7">Oligosaccharide flippase family protein</fullName>
    </submittedName>
</protein>
<evidence type="ECO:0000256" key="5">
    <source>
        <dbReference type="ARBA" id="ARBA00023136"/>
    </source>
</evidence>
<dbReference type="InterPro" id="IPR050833">
    <property type="entry name" value="Poly_Biosynth_Transport"/>
</dbReference>
<proteinExistence type="predicted"/>
<feature type="transmembrane region" description="Helical" evidence="6">
    <location>
        <begin position="99"/>
        <end position="121"/>
    </location>
</feature>
<dbReference type="EMBL" id="JAHQCW010000003">
    <property type="protein sequence ID" value="MBU9735540.1"/>
    <property type="molecule type" value="Genomic_DNA"/>
</dbReference>
<comment type="caution">
    <text evidence="7">The sequence shown here is derived from an EMBL/GenBank/DDBJ whole genome shotgun (WGS) entry which is preliminary data.</text>
</comment>
<dbReference type="Proteomes" id="UP000712157">
    <property type="component" value="Unassembled WGS sequence"/>
</dbReference>
<keyword evidence="3 6" id="KW-0812">Transmembrane</keyword>
<dbReference type="RefSeq" id="WP_238720602.1">
    <property type="nucleotide sequence ID" value="NZ_JAHQCW010000003.1"/>
</dbReference>
<feature type="transmembrane region" description="Helical" evidence="6">
    <location>
        <begin position="390"/>
        <end position="411"/>
    </location>
</feature>
<dbReference type="PANTHER" id="PTHR30250:SF11">
    <property type="entry name" value="O-ANTIGEN TRANSPORTER-RELATED"/>
    <property type="match status" value="1"/>
</dbReference>
<accession>A0A949NH34</accession>
<evidence type="ECO:0000256" key="4">
    <source>
        <dbReference type="ARBA" id="ARBA00022989"/>
    </source>
</evidence>
<dbReference type="AlphaFoldDB" id="A0A949NH34"/>
<keyword evidence="8" id="KW-1185">Reference proteome</keyword>
<evidence type="ECO:0000256" key="1">
    <source>
        <dbReference type="ARBA" id="ARBA00004651"/>
    </source>
</evidence>
<organism evidence="7 8">
    <name type="scientific">Diplocloster agilis</name>
    <dbReference type="NCBI Taxonomy" id="2850323"/>
    <lineage>
        <taxon>Bacteria</taxon>
        <taxon>Bacillati</taxon>
        <taxon>Bacillota</taxon>
        <taxon>Clostridia</taxon>
        <taxon>Lachnospirales</taxon>
        <taxon>Lachnospiraceae</taxon>
        <taxon>Diplocloster</taxon>
    </lineage>
</organism>
<evidence type="ECO:0000256" key="6">
    <source>
        <dbReference type="SAM" id="Phobius"/>
    </source>
</evidence>
<dbReference type="PANTHER" id="PTHR30250">
    <property type="entry name" value="PST FAMILY PREDICTED COLANIC ACID TRANSPORTER"/>
    <property type="match status" value="1"/>
</dbReference>